<dbReference type="AlphaFoldDB" id="A0A6C0JM44"/>
<evidence type="ECO:0000256" key="1">
    <source>
        <dbReference type="SAM" id="MobiDB-lite"/>
    </source>
</evidence>
<evidence type="ECO:0000259" key="2">
    <source>
        <dbReference type="Pfam" id="PF00004"/>
    </source>
</evidence>
<dbReference type="PANTHER" id="PTHR43718">
    <property type="entry name" value="LON PROTEASE"/>
    <property type="match status" value="1"/>
</dbReference>
<dbReference type="InterPro" id="IPR003959">
    <property type="entry name" value="ATPase_AAA_core"/>
</dbReference>
<dbReference type="EMBL" id="MN740404">
    <property type="protein sequence ID" value="QHU04724.1"/>
    <property type="molecule type" value="Genomic_DNA"/>
</dbReference>
<dbReference type="Gene3D" id="1.10.8.60">
    <property type="match status" value="1"/>
</dbReference>
<feature type="compositionally biased region" description="Basic and acidic residues" evidence="1">
    <location>
        <begin position="18"/>
        <end position="34"/>
    </location>
</feature>
<dbReference type="GO" id="GO:0005524">
    <property type="term" value="F:ATP binding"/>
    <property type="evidence" value="ECO:0007669"/>
    <property type="project" value="InterPro"/>
</dbReference>
<dbReference type="Gene3D" id="3.40.50.300">
    <property type="entry name" value="P-loop containing nucleotide triphosphate hydrolases"/>
    <property type="match status" value="1"/>
</dbReference>
<feature type="compositionally biased region" description="Acidic residues" evidence="1">
    <location>
        <begin position="35"/>
        <end position="52"/>
    </location>
</feature>
<dbReference type="InterPro" id="IPR027417">
    <property type="entry name" value="P-loop_NTPase"/>
</dbReference>
<dbReference type="GO" id="GO:0016887">
    <property type="term" value="F:ATP hydrolysis activity"/>
    <property type="evidence" value="ECO:0007669"/>
    <property type="project" value="InterPro"/>
</dbReference>
<organism evidence="3">
    <name type="scientific">viral metagenome</name>
    <dbReference type="NCBI Taxonomy" id="1070528"/>
    <lineage>
        <taxon>unclassified sequences</taxon>
        <taxon>metagenomes</taxon>
        <taxon>organismal metagenomes</taxon>
    </lineage>
</organism>
<dbReference type="GO" id="GO:0004176">
    <property type="term" value="F:ATP-dependent peptidase activity"/>
    <property type="evidence" value="ECO:0007669"/>
    <property type="project" value="InterPro"/>
</dbReference>
<dbReference type="InterPro" id="IPR027065">
    <property type="entry name" value="Lon_Prtase"/>
</dbReference>
<feature type="compositionally biased region" description="Acidic residues" evidence="1">
    <location>
        <begin position="80"/>
        <end position="99"/>
    </location>
</feature>
<feature type="compositionally biased region" description="Acidic residues" evidence="1">
    <location>
        <begin position="174"/>
        <end position="219"/>
    </location>
</feature>
<dbReference type="GO" id="GO:0004252">
    <property type="term" value="F:serine-type endopeptidase activity"/>
    <property type="evidence" value="ECO:0007669"/>
    <property type="project" value="InterPro"/>
</dbReference>
<dbReference type="Pfam" id="PF00004">
    <property type="entry name" value="AAA"/>
    <property type="match status" value="1"/>
</dbReference>
<protein>
    <recommendedName>
        <fullName evidence="2">ATPase AAA-type core domain-containing protein</fullName>
    </recommendedName>
</protein>
<feature type="domain" description="ATPase AAA-type core" evidence="2">
    <location>
        <begin position="513"/>
        <end position="653"/>
    </location>
</feature>
<sequence>MPSKMQVLPDKKKTLRQQQKEQKMAKLKKNKPDPDSDSDEDDDDYETVDSDDSSYKPPAKPAKESRDKAKSKKSSKKVESEDEQDSEVDEDEDEDEEETNADKIVNRNALQKFLSKMFPSKYMQSKVESQIMDGIEDGIKESKSKKSKKSKKSNKSDKPQKKTSNKKQRRVVEVDEDDEDLESDEDEDSDLDNDDEDEDEEEEDEDEDEDYEMTQEELDEEKKGFYSIVFAMDEEEAEEDDYLEEDEEEECDSEDEEAFMKETYVKPLENEFVTANSKSKDKKKKSKRDSKAKSEADADITDVEQEYLDLVETKKTLANQLKKKPTSKILKNAVKECSDSIKNLVKEARTKNAKTYHSLIHGDRKRTNEIDYFKKKLSNKEQLRIMKDLKEINSFINIEKPYRLALLDSHMPAKFKAVALQKLNVLRSMDPGDNEYYKIKNWVDTFMKIPFGKYQELTVNMGDGIDRCQEFMENAKEQLDGCVYGLEDAKMQIMQMIGQWISNPAAMGSAIAIKGPPGTGKTSLVKEGISKIMGREFTFIALGGTGDASFLEGHSYTYEGSTWGKIVQILIDSKCMNPVIYFDELDKISDTPRGEEIVGILTHLTDTSQNSQFHDKYFSEVNFDLSKCLFIFSYNDESKVNPILRDRMYRIQTKGYDAKEKTVIARDYLLPKIREQVNFLDGDIIIPDETIQYIVSNAALTSEESGVRNLKRCLEIIHTKLNLFRLLKPDAKLLGKDVEMKVSFPFTVTKREVDILIKNEEKQNQSMLAMYV</sequence>
<dbReference type="GO" id="GO:0006515">
    <property type="term" value="P:protein quality control for misfolded or incompletely synthesized proteins"/>
    <property type="evidence" value="ECO:0007669"/>
    <property type="project" value="TreeGrafter"/>
</dbReference>
<name>A0A6C0JM44_9ZZZZ</name>
<evidence type="ECO:0000313" key="3">
    <source>
        <dbReference type="EMBL" id="QHU04724.1"/>
    </source>
</evidence>
<feature type="region of interest" description="Disordered" evidence="1">
    <location>
        <begin position="1"/>
        <end position="107"/>
    </location>
</feature>
<reference evidence="3" key="1">
    <citation type="journal article" date="2020" name="Nature">
        <title>Giant virus diversity and host interactions through global metagenomics.</title>
        <authorList>
            <person name="Schulz F."/>
            <person name="Roux S."/>
            <person name="Paez-Espino D."/>
            <person name="Jungbluth S."/>
            <person name="Walsh D.A."/>
            <person name="Denef V.J."/>
            <person name="McMahon K.D."/>
            <person name="Konstantinidis K.T."/>
            <person name="Eloe-Fadrosh E.A."/>
            <person name="Kyrpides N.C."/>
            <person name="Woyke T."/>
        </authorList>
    </citation>
    <scope>NUCLEOTIDE SEQUENCE</scope>
    <source>
        <strain evidence="3">GVMAG-M-3300027708-5</strain>
    </source>
</reference>
<proteinExistence type="predicted"/>
<feature type="region of interest" description="Disordered" evidence="1">
    <location>
        <begin position="133"/>
        <end position="297"/>
    </location>
</feature>
<dbReference type="SUPFAM" id="SSF52540">
    <property type="entry name" value="P-loop containing nucleoside triphosphate hydrolases"/>
    <property type="match status" value="1"/>
</dbReference>
<accession>A0A6C0JM44</accession>
<dbReference type="PANTHER" id="PTHR43718:SF2">
    <property type="entry name" value="LON PROTEASE HOMOLOG, MITOCHONDRIAL"/>
    <property type="match status" value="1"/>
</dbReference>
<feature type="compositionally biased region" description="Acidic residues" evidence="1">
    <location>
        <begin position="232"/>
        <end position="257"/>
    </location>
</feature>